<dbReference type="InterPro" id="IPR036890">
    <property type="entry name" value="HATPase_C_sf"/>
</dbReference>
<dbReference type="InterPro" id="IPR004358">
    <property type="entry name" value="Sig_transdc_His_kin-like_C"/>
</dbReference>
<dbReference type="CDD" id="cd00082">
    <property type="entry name" value="HisKA"/>
    <property type="match status" value="1"/>
</dbReference>
<evidence type="ECO:0000313" key="16">
    <source>
        <dbReference type="EMBL" id="GHD99852.1"/>
    </source>
</evidence>
<dbReference type="AlphaFoldDB" id="A0AAN4UPP0"/>
<keyword evidence="4" id="KW-0597">Phosphoprotein</keyword>
<dbReference type="PRINTS" id="PR00344">
    <property type="entry name" value="BCTRLSENSOR"/>
</dbReference>
<keyword evidence="11" id="KW-0902">Two-component regulatory system</keyword>
<comment type="catalytic activity">
    <reaction evidence="1">
        <text>ATP + protein L-histidine = ADP + protein N-phospho-L-histidine.</text>
        <dbReference type="EC" id="2.7.13.3"/>
    </reaction>
</comment>
<reference evidence="16" key="1">
    <citation type="journal article" date="2014" name="Int. J. Syst. Evol. Microbiol.">
        <title>Complete genome sequence of Corynebacterium casei LMG S-19264T (=DSM 44701T), isolated from a smear-ripened cheese.</title>
        <authorList>
            <consortium name="US DOE Joint Genome Institute (JGI-PGF)"/>
            <person name="Walter F."/>
            <person name="Albersmeier A."/>
            <person name="Kalinowski J."/>
            <person name="Ruckert C."/>
        </authorList>
    </citation>
    <scope>NUCLEOTIDE SEQUENCE</scope>
    <source>
        <strain evidence="16">CGMCC 1.10859</strain>
    </source>
</reference>
<dbReference type="InterPro" id="IPR013727">
    <property type="entry name" value="2CSK_N"/>
</dbReference>
<protein>
    <recommendedName>
        <fullName evidence="3">histidine kinase</fullName>
        <ecNumber evidence="3">2.7.13.3</ecNumber>
    </recommendedName>
</protein>
<dbReference type="InterPro" id="IPR003594">
    <property type="entry name" value="HATPase_dom"/>
</dbReference>
<evidence type="ECO:0000259" key="15">
    <source>
        <dbReference type="PROSITE" id="PS50885"/>
    </source>
</evidence>
<keyword evidence="12 13" id="KW-0472">Membrane</keyword>
<dbReference type="InterPro" id="IPR050428">
    <property type="entry name" value="TCS_sensor_his_kinase"/>
</dbReference>
<evidence type="ECO:0000256" key="13">
    <source>
        <dbReference type="SAM" id="Phobius"/>
    </source>
</evidence>
<dbReference type="InterPro" id="IPR003660">
    <property type="entry name" value="HAMP_dom"/>
</dbReference>
<evidence type="ECO:0000256" key="12">
    <source>
        <dbReference type="ARBA" id="ARBA00023136"/>
    </source>
</evidence>
<evidence type="ECO:0000256" key="5">
    <source>
        <dbReference type="ARBA" id="ARBA00022679"/>
    </source>
</evidence>
<keyword evidence="6 13" id="KW-0812">Transmembrane</keyword>
<organism evidence="16 17">
    <name type="scientific">Allgaiera indica</name>
    <dbReference type="NCBI Taxonomy" id="765699"/>
    <lineage>
        <taxon>Bacteria</taxon>
        <taxon>Pseudomonadati</taxon>
        <taxon>Pseudomonadota</taxon>
        <taxon>Alphaproteobacteria</taxon>
        <taxon>Rhodobacterales</taxon>
        <taxon>Paracoccaceae</taxon>
        <taxon>Allgaiera</taxon>
    </lineage>
</organism>
<evidence type="ECO:0000256" key="3">
    <source>
        <dbReference type="ARBA" id="ARBA00012438"/>
    </source>
</evidence>
<keyword evidence="9" id="KW-0067">ATP-binding</keyword>
<evidence type="ECO:0000256" key="8">
    <source>
        <dbReference type="ARBA" id="ARBA00022777"/>
    </source>
</evidence>
<dbReference type="PROSITE" id="PS50885">
    <property type="entry name" value="HAMP"/>
    <property type="match status" value="1"/>
</dbReference>
<evidence type="ECO:0000259" key="14">
    <source>
        <dbReference type="PROSITE" id="PS50109"/>
    </source>
</evidence>
<evidence type="ECO:0000256" key="1">
    <source>
        <dbReference type="ARBA" id="ARBA00000085"/>
    </source>
</evidence>
<evidence type="ECO:0000256" key="10">
    <source>
        <dbReference type="ARBA" id="ARBA00022989"/>
    </source>
</evidence>
<proteinExistence type="predicted"/>
<dbReference type="GO" id="GO:0005524">
    <property type="term" value="F:ATP binding"/>
    <property type="evidence" value="ECO:0007669"/>
    <property type="project" value="UniProtKB-KW"/>
</dbReference>
<feature type="domain" description="Histidine kinase" evidence="14">
    <location>
        <begin position="213"/>
        <end position="416"/>
    </location>
</feature>
<dbReference type="Pfam" id="PF02518">
    <property type="entry name" value="HATPase_c"/>
    <property type="match status" value="1"/>
</dbReference>
<keyword evidence="8 16" id="KW-0418">Kinase</keyword>
<dbReference type="SUPFAM" id="SSF55874">
    <property type="entry name" value="ATPase domain of HSP90 chaperone/DNA topoisomerase II/histidine kinase"/>
    <property type="match status" value="1"/>
</dbReference>
<accession>A0AAN4UPP0</accession>
<dbReference type="PANTHER" id="PTHR45436">
    <property type="entry name" value="SENSOR HISTIDINE KINASE YKOH"/>
    <property type="match status" value="1"/>
</dbReference>
<evidence type="ECO:0000256" key="11">
    <source>
        <dbReference type="ARBA" id="ARBA00023012"/>
    </source>
</evidence>
<evidence type="ECO:0000256" key="2">
    <source>
        <dbReference type="ARBA" id="ARBA00004141"/>
    </source>
</evidence>
<dbReference type="InterPro" id="IPR036097">
    <property type="entry name" value="HisK_dim/P_sf"/>
</dbReference>
<feature type="transmembrane region" description="Helical" evidence="13">
    <location>
        <begin position="128"/>
        <end position="151"/>
    </location>
</feature>
<evidence type="ECO:0000313" key="17">
    <source>
        <dbReference type="Proteomes" id="UP000634647"/>
    </source>
</evidence>
<dbReference type="InterPro" id="IPR005467">
    <property type="entry name" value="His_kinase_dom"/>
</dbReference>
<dbReference type="PROSITE" id="PS50109">
    <property type="entry name" value="HIS_KIN"/>
    <property type="match status" value="1"/>
</dbReference>
<dbReference type="GO" id="GO:0005886">
    <property type="term" value="C:plasma membrane"/>
    <property type="evidence" value="ECO:0007669"/>
    <property type="project" value="TreeGrafter"/>
</dbReference>
<dbReference type="SMART" id="SM00387">
    <property type="entry name" value="HATPase_c"/>
    <property type="match status" value="1"/>
</dbReference>
<sequence>MVIDRSTRAQVERVLDARLVEAARMVSSLLSDHRIKLDPQGRPVAVPMPPSSDYKRELSCQIWTLQGLLVGQSGAAPVEAMSSPGQTGFSERMIDGEKWRVYTAVNQRLGLRVSVGDSIAVREGLVQAVIRSVLMPAAVVLPVLALLIWFATARGLAPLDHLAAGLRARGASDLSPLPDGPTSREILPVRRALDALLARVRAHREHERDFIAFAAHELKTPLAGLKMQAQIALRAEDEDTRRHALEVMERSVTRTDRAVRQLLELARVGQTEAGGTPARTGNVARSVVTELAFFAEARQVTLRLIPGPDGEVSDGLVLAVVLRNLVENALQATPPGGTVELHTTPDTIDIRDGGTGIPDSLRARLFQKFAKGANRDDGTGLGLAIVRQALDQIGAEVEFVMAEDGHHARVHLHPRSGQGLLTGEA</sequence>
<dbReference type="GO" id="GO:0000155">
    <property type="term" value="F:phosphorelay sensor kinase activity"/>
    <property type="evidence" value="ECO:0007669"/>
    <property type="project" value="InterPro"/>
</dbReference>
<dbReference type="EC" id="2.7.13.3" evidence="3"/>
<dbReference type="PANTHER" id="PTHR45436:SF14">
    <property type="entry name" value="SENSOR PROTEIN QSEC"/>
    <property type="match status" value="1"/>
</dbReference>
<dbReference type="Proteomes" id="UP000634647">
    <property type="component" value="Unassembled WGS sequence"/>
</dbReference>
<comment type="caution">
    <text evidence="16">The sequence shown here is derived from an EMBL/GenBank/DDBJ whole genome shotgun (WGS) entry which is preliminary data.</text>
</comment>
<keyword evidence="7" id="KW-0547">Nucleotide-binding</keyword>
<keyword evidence="5" id="KW-0808">Transferase</keyword>
<feature type="domain" description="HAMP" evidence="15">
    <location>
        <begin position="153"/>
        <end position="205"/>
    </location>
</feature>
<dbReference type="InterPro" id="IPR003661">
    <property type="entry name" value="HisK_dim/P_dom"/>
</dbReference>
<reference evidence="16" key="2">
    <citation type="submission" date="2023-06" db="EMBL/GenBank/DDBJ databases">
        <authorList>
            <person name="Sun Q."/>
            <person name="Zhou Y."/>
        </authorList>
    </citation>
    <scope>NUCLEOTIDE SEQUENCE</scope>
    <source>
        <strain evidence="16">CGMCC 1.10859</strain>
    </source>
</reference>
<name>A0AAN4UPP0_9RHOB</name>
<dbReference type="Gene3D" id="3.30.565.10">
    <property type="entry name" value="Histidine kinase-like ATPase, C-terminal domain"/>
    <property type="match status" value="1"/>
</dbReference>
<dbReference type="Pfam" id="PF00512">
    <property type="entry name" value="HisKA"/>
    <property type="match status" value="1"/>
</dbReference>
<comment type="subcellular location">
    <subcellularLocation>
        <location evidence="2">Membrane</location>
        <topology evidence="2">Multi-pass membrane protein</topology>
    </subcellularLocation>
</comment>
<dbReference type="SMART" id="SM00388">
    <property type="entry name" value="HisKA"/>
    <property type="match status" value="1"/>
</dbReference>
<dbReference type="Pfam" id="PF08521">
    <property type="entry name" value="2CSK_N"/>
    <property type="match status" value="1"/>
</dbReference>
<evidence type="ECO:0000256" key="4">
    <source>
        <dbReference type="ARBA" id="ARBA00022553"/>
    </source>
</evidence>
<evidence type="ECO:0000256" key="9">
    <source>
        <dbReference type="ARBA" id="ARBA00022840"/>
    </source>
</evidence>
<gene>
    <name evidence="16" type="ORF">GCM10008024_09230</name>
</gene>
<dbReference type="EMBL" id="BNAB01000003">
    <property type="protein sequence ID" value="GHD99852.1"/>
    <property type="molecule type" value="Genomic_DNA"/>
</dbReference>
<dbReference type="Gene3D" id="1.10.287.130">
    <property type="match status" value="1"/>
</dbReference>
<dbReference type="SUPFAM" id="SSF47384">
    <property type="entry name" value="Homodimeric domain of signal transducing histidine kinase"/>
    <property type="match status" value="1"/>
</dbReference>
<keyword evidence="10 13" id="KW-1133">Transmembrane helix</keyword>
<evidence type="ECO:0000256" key="7">
    <source>
        <dbReference type="ARBA" id="ARBA00022741"/>
    </source>
</evidence>
<evidence type="ECO:0000256" key="6">
    <source>
        <dbReference type="ARBA" id="ARBA00022692"/>
    </source>
</evidence>